<keyword evidence="7 8" id="KW-0472">Membrane</keyword>
<dbReference type="eggNOG" id="COG0730">
    <property type="taxonomic scope" value="Bacteria"/>
</dbReference>
<comment type="similarity">
    <text evidence="2 8">Belongs to the 4-toluene sulfonate uptake permease (TSUP) (TC 2.A.102) family.</text>
</comment>
<comment type="subcellular location">
    <subcellularLocation>
        <location evidence="1 8">Cell membrane</location>
        <topology evidence="1 8">Multi-pass membrane protein</topology>
    </subcellularLocation>
</comment>
<evidence type="ECO:0000313" key="11">
    <source>
        <dbReference type="Proteomes" id="UP000001054"/>
    </source>
</evidence>
<evidence type="ECO:0000256" key="8">
    <source>
        <dbReference type="RuleBase" id="RU363041"/>
    </source>
</evidence>
<feature type="transmembrane region" description="Helical" evidence="8">
    <location>
        <begin position="373"/>
        <end position="395"/>
    </location>
</feature>
<gene>
    <name evidence="10" type="ordered locus">NGR_c18160</name>
</gene>
<dbReference type="HOGENOM" id="CLU_489892_0_0_5"/>
<feature type="transmembrane region" description="Helical" evidence="8">
    <location>
        <begin position="485"/>
        <end position="506"/>
    </location>
</feature>
<sequence>MPSNRIRGRCFGAGAGAMPRPRDRRRRAGRAYLRNEQDCIAPRTCQCRALGDAMAASVSKDDFGRVLQARRLRLERRRVEEADWHAKISTRRMNGGLFGTRIERRDEGDVGPPRAGFSERPLGKCDHFSGLCVALAAEAENKFCGRVWSRDRRHLRRGSPATPHVPRGARTCCNPLNIRASCPIPGGVDSRSGRRSIRSAGLGREPHRSGQHRIWPPEWVGRTGRSFDPLARTPSHDPHFYRSASGRSNRIAPSQRRKRRIRTAFSAENSTDNPLLFAVASDTRRKQFPIRPEPSVTDLAFHLLLFLFVAAFIAGFIDSIAGGGGMITIPAMLIAGIPPLETLGTNKLQSLFGSGSASIAYARHGHVNLKDQLPMALMSAAGSVFGALIATVVPADALKGVLPFLLIAIAAYFGCKPNIGDVEKHRRMSAFLFTLTFVPLIGLYDGIFGPGTGSFFMLGFVSLAGYGILKATAHTKFLNFGSNLGAFLVFVLYGVVLWKVGLMMGAGQFLGAQVGSRYAMAKGAKIIKPLLVVVSIALAIRLLADPAHPLRIWLGI</sequence>
<feature type="region of interest" description="Disordered" evidence="9">
    <location>
        <begin position="187"/>
        <end position="216"/>
    </location>
</feature>
<evidence type="ECO:0000256" key="7">
    <source>
        <dbReference type="ARBA" id="ARBA00023136"/>
    </source>
</evidence>
<dbReference type="Pfam" id="PF01925">
    <property type="entry name" value="TauE"/>
    <property type="match status" value="1"/>
</dbReference>
<dbReference type="PANTHER" id="PTHR30269:SF0">
    <property type="entry name" value="MEMBRANE TRANSPORTER PROTEIN YFCA-RELATED"/>
    <property type="match status" value="1"/>
</dbReference>
<dbReference type="Proteomes" id="UP000001054">
    <property type="component" value="Chromosome"/>
</dbReference>
<keyword evidence="5 8" id="KW-0812">Transmembrane</keyword>
<dbReference type="GO" id="GO:0005886">
    <property type="term" value="C:plasma membrane"/>
    <property type="evidence" value="ECO:0007669"/>
    <property type="project" value="UniProtKB-SubCell"/>
</dbReference>
<keyword evidence="11" id="KW-1185">Reference proteome</keyword>
<dbReference type="PANTHER" id="PTHR30269">
    <property type="entry name" value="TRANSMEMBRANE PROTEIN YFCA"/>
    <property type="match status" value="1"/>
</dbReference>
<dbReference type="AlphaFoldDB" id="C3MDR1"/>
<evidence type="ECO:0000256" key="2">
    <source>
        <dbReference type="ARBA" id="ARBA00009142"/>
    </source>
</evidence>
<feature type="transmembrane region" description="Helical" evidence="8">
    <location>
        <begin position="299"/>
        <end position="317"/>
    </location>
</feature>
<accession>C3MDR1</accession>
<evidence type="ECO:0000256" key="6">
    <source>
        <dbReference type="ARBA" id="ARBA00022989"/>
    </source>
</evidence>
<evidence type="ECO:0000256" key="5">
    <source>
        <dbReference type="ARBA" id="ARBA00022692"/>
    </source>
</evidence>
<dbReference type="KEGG" id="rhi:NGR_c18160"/>
<reference evidence="10 11" key="1">
    <citation type="journal article" date="2009" name="Appl. Environ. Microbiol.">
        <title>Rhizobium sp. strain NGR234 possesses a remarkable number of secretion systems.</title>
        <authorList>
            <person name="Schmeisser C."/>
            <person name="Liesegang H."/>
            <person name="Krysciak D."/>
            <person name="Bakkou N."/>
            <person name="Le Quere A."/>
            <person name="Wollherr A."/>
            <person name="Heinemeyer I."/>
            <person name="Morgenstern B."/>
            <person name="Pommerening-Roeser A."/>
            <person name="Flores M."/>
            <person name="Palacios R."/>
            <person name="Brenner S."/>
            <person name="Gottschalk G."/>
            <person name="Schmitz R.A."/>
            <person name="Broughton W.J."/>
            <person name="Perret X."/>
            <person name="Strittmatter A.W."/>
            <person name="Streit W.R."/>
        </authorList>
    </citation>
    <scope>NUCLEOTIDE SEQUENCE [LARGE SCALE GENOMIC DNA]</scope>
    <source>
        <strain evidence="11">NBRC 101917 / NGR234</strain>
    </source>
</reference>
<feature type="transmembrane region" description="Helical" evidence="8">
    <location>
        <begin position="526"/>
        <end position="544"/>
    </location>
</feature>
<organism evidence="10 11">
    <name type="scientific">Sinorhizobium fredii (strain NBRC 101917 / NGR234)</name>
    <dbReference type="NCBI Taxonomy" id="394"/>
    <lineage>
        <taxon>Bacteria</taxon>
        <taxon>Pseudomonadati</taxon>
        <taxon>Pseudomonadota</taxon>
        <taxon>Alphaproteobacteria</taxon>
        <taxon>Hyphomicrobiales</taxon>
        <taxon>Rhizobiaceae</taxon>
        <taxon>Sinorhizobium/Ensifer group</taxon>
        <taxon>Sinorhizobium</taxon>
    </lineage>
</organism>
<evidence type="ECO:0000256" key="9">
    <source>
        <dbReference type="SAM" id="MobiDB-lite"/>
    </source>
</evidence>
<keyword evidence="3" id="KW-0813">Transport</keyword>
<feature type="transmembrane region" description="Helical" evidence="8">
    <location>
        <begin position="431"/>
        <end position="449"/>
    </location>
</feature>
<feature type="region of interest" description="Disordered" evidence="9">
    <location>
        <begin position="231"/>
        <end position="259"/>
    </location>
</feature>
<evidence type="ECO:0000256" key="1">
    <source>
        <dbReference type="ARBA" id="ARBA00004651"/>
    </source>
</evidence>
<keyword evidence="4 8" id="KW-1003">Cell membrane</keyword>
<evidence type="ECO:0000256" key="4">
    <source>
        <dbReference type="ARBA" id="ARBA00022475"/>
    </source>
</evidence>
<keyword evidence="6 8" id="KW-1133">Transmembrane helix</keyword>
<name>C3MDR1_SINFN</name>
<evidence type="ECO:0000256" key="3">
    <source>
        <dbReference type="ARBA" id="ARBA00022448"/>
    </source>
</evidence>
<dbReference type="STRING" id="394.NGR_c18160"/>
<proteinExistence type="inferred from homology"/>
<evidence type="ECO:0000313" key="10">
    <source>
        <dbReference type="EMBL" id="ACP25580.1"/>
    </source>
</evidence>
<feature type="transmembrane region" description="Helical" evidence="8">
    <location>
        <begin position="401"/>
        <end position="419"/>
    </location>
</feature>
<feature type="transmembrane region" description="Helical" evidence="8">
    <location>
        <begin position="455"/>
        <end position="473"/>
    </location>
</feature>
<dbReference type="EMBL" id="CP001389">
    <property type="protein sequence ID" value="ACP25580.1"/>
    <property type="molecule type" value="Genomic_DNA"/>
</dbReference>
<dbReference type="InterPro" id="IPR002781">
    <property type="entry name" value="TM_pro_TauE-like"/>
</dbReference>
<protein>
    <recommendedName>
        <fullName evidence="8">Probable membrane transporter protein</fullName>
    </recommendedName>
</protein>
<dbReference type="InterPro" id="IPR052017">
    <property type="entry name" value="TSUP"/>
</dbReference>